<keyword evidence="2" id="KW-1185">Reference proteome</keyword>
<dbReference type="Pfam" id="PF06962">
    <property type="entry name" value="rRNA_methylase"/>
    <property type="match status" value="1"/>
</dbReference>
<dbReference type="Proteomes" id="UP000590740">
    <property type="component" value="Unassembled WGS sequence"/>
</dbReference>
<comment type="caution">
    <text evidence="1">The sequence shown here is derived from an EMBL/GenBank/DDBJ whole genome shotgun (WGS) entry which is preliminary data.</text>
</comment>
<dbReference type="Gene3D" id="3.40.50.150">
    <property type="entry name" value="Vaccinia Virus protein VP39"/>
    <property type="match status" value="1"/>
</dbReference>
<evidence type="ECO:0000313" key="2">
    <source>
        <dbReference type="Proteomes" id="UP000590740"/>
    </source>
</evidence>
<evidence type="ECO:0008006" key="3">
    <source>
        <dbReference type="Google" id="ProtNLM"/>
    </source>
</evidence>
<proteinExistence type="predicted"/>
<accession>A0A7W7YA89</accession>
<sequence>MTPAPHKPHLASPNGGLPSSVLWAQLMLKDRLQPGDVVVDATMGNGHDTLFLTQCVSPGGHVYAFDVQAAALVETAKRVPAEMTTLIHSGHETMREHVPAELHGKISAIMFNLGYLPGTDKTLITRTETTMTAVQVALELLRPGGLLTIAVYPGHEGGAEEGRSIAAWAAGLESRRYEVQHLRPINRAASPPELWVVWKRG</sequence>
<gene>
    <name evidence="1" type="ORF">HNQ65_002079</name>
</gene>
<dbReference type="SUPFAM" id="SSF53335">
    <property type="entry name" value="S-adenosyl-L-methionine-dependent methyltransferases"/>
    <property type="match status" value="1"/>
</dbReference>
<dbReference type="RefSeq" id="WP_221306115.1">
    <property type="nucleotide sequence ID" value="NZ_JACHIG010000004.1"/>
</dbReference>
<dbReference type="InterPro" id="IPR010719">
    <property type="entry name" value="MnmM_MeTrfase"/>
</dbReference>
<dbReference type="PANTHER" id="PTHR35276">
    <property type="entry name" value="S-ADENOSYL-L-METHIONINE-DEPENDENT METHYLTRANSFERASES SUPERFAMILY PROTEIN"/>
    <property type="match status" value="1"/>
</dbReference>
<evidence type="ECO:0000313" key="1">
    <source>
        <dbReference type="EMBL" id="MBB5032497.1"/>
    </source>
</evidence>
<dbReference type="EMBL" id="JACHIG010000004">
    <property type="protein sequence ID" value="MBB5032497.1"/>
    <property type="molecule type" value="Genomic_DNA"/>
</dbReference>
<reference evidence="1 2" key="1">
    <citation type="submission" date="2020-08" db="EMBL/GenBank/DDBJ databases">
        <title>Genomic Encyclopedia of Type Strains, Phase IV (KMG-IV): sequencing the most valuable type-strain genomes for metagenomic binning, comparative biology and taxonomic classification.</title>
        <authorList>
            <person name="Goeker M."/>
        </authorList>
    </citation>
    <scope>NUCLEOTIDE SEQUENCE [LARGE SCALE GENOMIC DNA]</scope>
    <source>
        <strain evidence="1 2">DSM 12252</strain>
    </source>
</reference>
<dbReference type="InterPro" id="IPR029063">
    <property type="entry name" value="SAM-dependent_MTases_sf"/>
</dbReference>
<protein>
    <recommendedName>
        <fullName evidence="3">rRNA methylase</fullName>
    </recommendedName>
</protein>
<dbReference type="AlphaFoldDB" id="A0A7W7YA89"/>
<name>A0A7W7YA89_9BACT</name>
<organism evidence="1 2">
    <name type="scientific">Prosthecobacter vanneervenii</name>
    <dbReference type="NCBI Taxonomy" id="48466"/>
    <lineage>
        <taxon>Bacteria</taxon>
        <taxon>Pseudomonadati</taxon>
        <taxon>Verrucomicrobiota</taxon>
        <taxon>Verrucomicrobiia</taxon>
        <taxon>Verrucomicrobiales</taxon>
        <taxon>Verrucomicrobiaceae</taxon>
        <taxon>Prosthecobacter</taxon>
    </lineage>
</organism>
<dbReference type="PANTHER" id="PTHR35276:SF1">
    <property type="entry name" value="TRNA (MNM(5)S(2)U34)-METHYLTRANSFERASE, CHLOROPLASTIC"/>
    <property type="match status" value="1"/>
</dbReference>